<organism evidence="3 4">
    <name type="scientific">Lentinus brumalis</name>
    <dbReference type="NCBI Taxonomy" id="2498619"/>
    <lineage>
        <taxon>Eukaryota</taxon>
        <taxon>Fungi</taxon>
        <taxon>Dikarya</taxon>
        <taxon>Basidiomycota</taxon>
        <taxon>Agaricomycotina</taxon>
        <taxon>Agaricomycetes</taxon>
        <taxon>Polyporales</taxon>
        <taxon>Polyporaceae</taxon>
        <taxon>Lentinus</taxon>
    </lineage>
</organism>
<dbReference type="PANTHER" id="PTHR36183:SF2">
    <property type="entry name" value="BETA-GLUCURONIDASE C-TERMINAL DOMAIN-CONTAINING PROTEIN"/>
    <property type="match status" value="1"/>
</dbReference>
<dbReference type="InterPro" id="IPR031728">
    <property type="entry name" value="GlcAase_C"/>
</dbReference>
<protein>
    <recommendedName>
        <fullName evidence="2">Beta-glucuronidase C-terminal domain-containing protein</fullName>
    </recommendedName>
</protein>
<feature type="chain" id="PRO_5016760994" description="Beta-glucuronidase C-terminal domain-containing protein" evidence="1">
    <location>
        <begin position="23"/>
        <end position="676"/>
    </location>
</feature>
<dbReference type="InterPro" id="IPR013780">
    <property type="entry name" value="Glyco_hydro_b"/>
</dbReference>
<dbReference type="SUPFAM" id="SSF51445">
    <property type="entry name" value="(Trans)glycosidases"/>
    <property type="match status" value="1"/>
</dbReference>
<name>A0A371DB25_9APHY</name>
<evidence type="ECO:0000313" key="3">
    <source>
        <dbReference type="EMBL" id="RDX49749.1"/>
    </source>
</evidence>
<evidence type="ECO:0000256" key="1">
    <source>
        <dbReference type="SAM" id="SignalP"/>
    </source>
</evidence>
<evidence type="ECO:0000259" key="2">
    <source>
        <dbReference type="Pfam" id="PF16862"/>
    </source>
</evidence>
<dbReference type="AlphaFoldDB" id="A0A371DB25"/>
<keyword evidence="4" id="KW-1185">Reference proteome</keyword>
<dbReference type="InterPro" id="IPR017853">
    <property type="entry name" value="GH"/>
</dbReference>
<accession>A0A371DB25</accession>
<dbReference type="Gene3D" id="3.20.20.80">
    <property type="entry name" value="Glycosidases"/>
    <property type="match status" value="1"/>
</dbReference>
<keyword evidence="1" id="KW-0732">Signal</keyword>
<gene>
    <name evidence="3" type="ORF">OH76DRAFT_510420</name>
</gene>
<dbReference type="OrthoDB" id="2796951at2759"/>
<reference evidence="3 4" key="1">
    <citation type="journal article" date="2018" name="Biotechnol. Biofuels">
        <title>Integrative visual omics of the white-rot fungus Polyporus brumalis exposes the biotechnological potential of its oxidative enzymes for delignifying raw plant biomass.</title>
        <authorList>
            <person name="Miyauchi S."/>
            <person name="Rancon A."/>
            <person name="Drula E."/>
            <person name="Hage H."/>
            <person name="Chaduli D."/>
            <person name="Favel A."/>
            <person name="Grisel S."/>
            <person name="Henrissat B."/>
            <person name="Herpoel-Gimbert I."/>
            <person name="Ruiz-Duenas F.J."/>
            <person name="Chevret D."/>
            <person name="Hainaut M."/>
            <person name="Lin J."/>
            <person name="Wang M."/>
            <person name="Pangilinan J."/>
            <person name="Lipzen A."/>
            <person name="Lesage-Meessen L."/>
            <person name="Navarro D."/>
            <person name="Riley R."/>
            <person name="Grigoriev I.V."/>
            <person name="Zhou S."/>
            <person name="Raouche S."/>
            <person name="Rosso M.N."/>
        </authorList>
    </citation>
    <scope>NUCLEOTIDE SEQUENCE [LARGE SCALE GENOMIC DNA]</scope>
    <source>
        <strain evidence="3 4">BRFM 1820</strain>
    </source>
</reference>
<dbReference type="Pfam" id="PF16862">
    <property type="entry name" value="Glyco_hydro_79C"/>
    <property type="match status" value="1"/>
</dbReference>
<dbReference type="Proteomes" id="UP000256964">
    <property type="component" value="Unassembled WGS sequence"/>
</dbReference>
<dbReference type="EMBL" id="KZ857403">
    <property type="protein sequence ID" value="RDX49749.1"/>
    <property type="molecule type" value="Genomic_DNA"/>
</dbReference>
<dbReference type="Gene3D" id="2.60.40.1180">
    <property type="entry name" value="Golgi alpha-mannosidase II"/>
    <property type="match status" value="1"/>
</dbReference>
<dbReference type="InterPro" id="IPR052974">
    <property type="entry name" value="GH79_Enzymes"/>
</dbReference>
<dbReference type="STRING" id="139420.A0A371DB25"/>
<feature type="signal peptide" evidence="1">
    <location>
        <begin position="1"/>
        <end position="22"/>
    </location>
</feature>
<proteinExistence type="predicted"/>
<sequence length="676" mass="71691">MLRPLVVAAPFLLWAFVGYVHAVTIYGPAGALRPSGTASSSGSGPISTGTLVNTQWIAALNAYNDVKLQAPALPNPMPSTSFAIGVANNAAGMGGLSIPQKGNFFGFSIEMSVVEQVLGLNASFIQIPFLNLLATVADRGGSVRIRIGGNTQETASLVDSLPNNAMIGKDKSVIGGSSRTAQTPTLEYTDELLYLLSNVSSLVNAKWYLGIPFNDTTHLRLQIAEAADSILGDNVLGYQVGNEPDLYASHERRPVDYSPQDYSDEFGVMVNGIHDDKKITRTGNLIAPSLQGTWSPEDLWSTGYLDAYGSSINVLAMEHYPDQNCAAEFPDGGFGPIKNPQDVFPNYLTHTSGQNLVKPYLNTAGIAQQLGKEFMMFETNTASCGGFPGVSDSFASALWAVDYGLQLAYSNFTGALLHVGGQNVSYNPFTPPPTNLSLFEKWTVGPIMYSTLFVAEALGTTNTSRVVDLAANGGNEFTPAYAIYEHDTLSRIALVNFMQEQNGAGSYSATISVGGAAFGESNSVPSQVKVKYLLAPSVSEKEQITWANQTFGGRFQVDGRLSGQEVIQTINCDQSANTCVVPVPGPGAALVFVSNDAQASSDPKASQTYSTTTVTNAIQTLTIEPSVLAHSNGHSGNFPLSGTSKGGANAALRLHSIDHSVVLIFVLLASFLTFVH</sequence>
<feature type="domain" description="Beta-glucuronidase C-terminal" evidence="2">
    <location>
        <begin position="480"/>
        <end position="590"/>
    </location>
</feature>
<evidence type="ECO:0000313" key="4">
    <source>
        <dbReference type="Proteomes" id="UP000256964"/>
    </source>
</evidence>
<dbReference type="PANTHER" id="PTHR36183">
    <property type="entry name" value="BETA-GLUCURONIDASE"/>
    <property type="match status" value="1"/>
</dbReference>